<organism evidence="2 3">
    <name type="scientific">Scylla paramamosain</name>
    <name type="common">Mud crab</name>
    <dbReference type="NCBI Taxonomy" id="85552"/>
    <lineage>
        <taxon>Eukaryota</taxon>
        <taxon>Metazoa</taxon>
        <taxon>Ecdysozoa</taxon>
        <taxon>Arthropoda</taxon>
        <taxon>Crustacea</taxon>
        <taxon>Multicrustacea</taxon>
        <taxon>Malacostraca</taxon>
        <taxon>Eumalacostraca</taxon>
        <taxon>Eucarida</taxon>
        <taxon>Decapoda</taxon>
        <taxon>Pleocyemata</taxon>
        <taxon>Brachyura</taxon>
        <taxon>Eubrachyura</taxon>
        <taxon>Portunoidea</taxon>
        <taxon>Portunidae</taxon>
        <taxon>Portuninae</taxon>
        <taxon>Scylla</taxon>
    </lineage>
</organism>
<keyword evidence="3" id="KW-1185">Reference proteome</keyword>
<gene>
    <name evidence="2" type="ORF">O3P69_015667</name>
</gene>
<dbReference type="Proteomes" id="UP001487740">
    <property type="component" value="Unassembled WGS sequence"/>
</dbReference>
<accession>A0AAW0SJC7</accession>
<feature type="region of interest" description="Disordered" evidence="1">
    <location>
        <begin position="76"/>
        <end position="127"/>
    </location>
</feature>
<evidence type="ECO:0000256" key="1">
    <source>
        <dbReference type="SAM" id="MobiDB-lite"/>
    </source>
</evidence>
<dbReference type="EMBL" id="JARAKH010000059">
    <property type="protein sequence ID" value="KAK8375196.1"/>
    <property type="molecule type" value="Genomic_DNA"/>
</dbReference>
<proteinExistence type="predicted"/>
<name>A0AAW0SJC7_SCYPA</name>
<comment type="caution">
    <text evidence="2">The sequence shown here is derived from an EMBL/GenBank/DDBJ whole genome shotgun (WGS) entry which is preliminary data.</text>
</comment>
<evidence type="ECO:0000313" key="2">
    <source>
        <dbReference type="EMBL" id="KAK8375196.1"/>
    </source>
</evidence>
<dbReference type="AlphaFoldDB" id="A0AAW0SJC7"/>
<evidence type="ECO:0000313" key="3">
    <source>
        <dbReference type="Proteomes" id="UP001487740"/>
    </source>
</evidence>
<reference evidence="2 3" key="1">
    <citation type="submission" date="2023-03" db="EMBL/GenBank/DDBJ databases">
        <title>High-quality genome of Scylla paramamosain provides insights in environmental adaptation.</title>
        <authorList>
            <person name="Zhang L."/>
        </authorList>
    </citation>
    <scope>NUCLEOTIDE SEQUENCE [LARGE SCALE GENOMIC DNA]</scope>
    <source>
        <strain evidence="2">LZ_2023a</strain>
        <tissue evidence="2">Muscle</tissue>
    </source>
</reference>
<feature type="compositionally biased region" description="Polar residues" evidence="1">
    <location>
        <begin position="104"/>
        <end position="121"/>
    </location>
</feature>
<sequence>MYPQLEHVADQDRDFPRGFKLSHRALLPPLRLVMEGKTHPSWTRLSEEFLVEASGAISASGTTRMNLSGKSWGYYMGHSYPPRRPPAQFSNRPHPPRTPPPLSASRTETRTQGHPSLSLSARTHEHTHTRILHHLDEGAQLCV</sequence>
<protein>
    <submittedName>
        <fullName evidence="2">Uncharacterized protein</fullName>
    </submittedName>
</protein>